<dbReference type="RefSeq" id="WP_167471642.1">
    <property type="nucleotide sequence ID" value="NZ_CP046172.1"/>
</dbReference>
<dbReference type="Gene3D" id="3.40.50.1820">
    <property type="entry name" value="alpha/beta hydrolase"/>
    <property type="match status" value="1"/>
</dbReference>
<keyword evidence="1 3" id="KW-0378">Hydrolase</keyword>
<evidence type="ECO:0000259" key="2">
    <source>
        <dbReference type="Pfam" id="PF12697"/>
    </source>
</evidence>
<dbReference type="PANTHER" id="PTHR43798:SF31">
    <property type="entry name" value="AB HYDROLASE SUPERFAMILY PROTEIN YCLE"/>
    <property type="match status" value="1"/>
</dbReference>
<dbReference type="KEGG" id="nah:F5544_02350"/>
<name>A0A6G9Y5L5_9NOCA</name>
<evidence type="ECO:0000313" key="3">
    <source>
        <dbReference type="EMBL" id="QIS08390.1"/>
    </source>
</evidence>
<dbReference type="GO" id="GO:0016787">
    <property type="term" value="F:hydrolase activity"/>
    <property type="evidence" value="ECO:0007669"/>
    <property type="project" value="UniProtKB-KW"/>
</dbReference>
<dbReference type="InterPro" id="IPR000073">
    <property type="entry name" value="AB_hydrolase_1"/>
</dbReference>
<dbReference type="Pfam" id="PF12697">
    <property type="entry name" value="Abhydrolase_6"/>
    <property type="match status" value="1"/>
</dbReference>
<dbReference type="InterPro" id="IPR029058">
    <property type="entry name" value="AB_hydrolase_fold"/>
</dbReference>
<organism evidence="3 4">
    <name type="scientific">Nocardia arthritidis</name>
    <dbReference type="NCBI Taxonomy" id="228602"/>
    <lineage>
        <taxon>Bacteria</taxon>
        <taxon>Bacillati</taxon>
        <taxon>Actinomycetota</taxon>
        <taxon>Actinomycetes</taxon>
        <taxon>Mycobacteriales</taxon>
        <taxon>Nocardiaceae</taxon>
        <taxon>Nocardia</taxon>
    </lineage>
</organism>
<dbReference type="SUPFAM" id="SSF53474">
    <property type="entry name" value="alpha/beta-Hydrolases"/>
    <property type="match status" value="1"/>
</dbReference>
<sequence>MREQTIRPIPVDGGVLPVNITAGQGITAILLHYWGGSHRTFTPVIERLSPEIGTVTFDHRGWGASRQLPGPYDLTQLAEDVLRVIAELELSDYILVGHSMGGKVAQLVAARRPAGLAGAVLIAPGPPRPASVTPEAQQALSRAYDSAQTVTAAIDYALTHRPLTETQRAQVISDSLAATPAARLAWPLHGIAADISTEAAQIDVPVTVLAGEYDGVEPPATLATHLLPLIPQATMRVVRDTGHLLPLEAPDAIASAITEFARRQTDRRLPTG</sequence>
<reference evidence="3 4" key="1">
    <citation type="journal article" date="2019" name="ACS Chem. Biol.">
        <title>Identification and Mobilization of a Cryptic Antibiotic Biosynthesis Gene Locus from a Human-Pathogenic Nocardia Isolate.</title>
        <authorList>
            <person name="Herisse M."/>
            <person name="Ishida K."/>
            <person name="Porter J.L."/>
            <person name="Howden B."/>
            <person name="Hertweck C."/>
            <person name="Stinear T.P."/>
            <person name="Pidot S.J."/>
        </authorList>
    </citation>
    <scope>NUCLEOTIDE SEQUENCE [LARGE SCALE GENOMIC DNA]</scope>
    <source>
        <strain evidence="3 4">AUSMDU00012717</strain>
    </source>
</reference>
<dbReference type="Proteomes" id="UP000503540">
    <property type="component" value="Chromosome"/>
</dbReference>
<keyword evidence="4" id="KW-1185">Reference proteome</keyword>
<proteinExistence type="predicted"/>
<accession>A0A6G9Y5L5</accession>
<evidence type="ECO:0000313" key="4">
    <source>
        <dbReference type="Proteomes" id="UP000503540"/>
    </source>
</evidence>
<gene>
    <name evidence="3" type="ORF">F5544_02350</name>
</gene>
<dbReference type="EMBL" id="CP046172">
    <property type="protein sequence ID" value="QIS08390.1"/>
    <property type="molecule type" value="Genomic_DNA"/>
</dbReference>
<dbReference type="GO" id="GO:0016020">
    <property type="term" value="C:membrane"/>
    <property type="evidence" value="ECO:0007669"/>
    <property type="project" value="TreeGrafter"/>
</dbReference>
<protein>
    <submittedName>
        <fullName evidence="3">Alpha/beta fold hydrolase</fullName>
    </submittedName>
</protein>
<evidence type="ECO:0000256" key="1">
    <source>
        <dbReference type="ARBA" id="ARBA00022801"/>
    </source>
</evidence>
<dbReference type="AlphaFoldDB" id="A0A6G9Y5L5"/>
<feature type="domain" description="AB hydrolase-1" evidence="2">
    <location>
        <begin position="29"/>
        <end position="256"/>
    </location>
</feature>
<dbReference type="InterPro" id="IPR050266">
    <property type="entry name" value="AB_hydrolase_sf"/>
</dbReference>
<dbReference type="PANTHER" id="PTHR43798">
    <property type="entry name" value="MONOACYLGLYCEROL LIPASE"/>
    <property type="match status" value="1"/>
</dbReference>